<dbReference type="PANTHER" id="PTHR31542:SF1">
    <property type="entry name" value="LARGE RIBOSOMAL SUBUNIT PROTEIN ML50"/>
    <property type="match status" value="1"/>
</dbReference>
<dbReference type="AlphaFoldDB" id="A0A9J6BT32"/>
<dbReference type="InterPro" id="IPR018305">
    <property type="entry name" value="Ribosomal_m50"/>
</dbReference>
<evidence type="ECO:0000256" key="6">
    <source>
        <dbReference type="ARBA" id="ARBA00035183"/>
    </source>
</evidence>
<gene>
    <name evidence="8" type="ORF">PVAND_002605</name>
</gene>
<accession>A0A9J6BT32</accession>
<evidence type="ECO:0000313" key="9">
    <source>
        <dbReference type="Proteomes" id="UP001107558"/>
    </source>
</evidence>
<proteinExistence type="inferred from homology"/>
<protein>
    <recommendedName>
        <fullName evidence="6">Large ribosomal subunit protein mL50</fullName>
    </recommendedName>
    <alternativeName>
        <fullName evidence="7">39S ribosomal protein L50, mitochondrial</fullName>
    </alternativeName>
</protein>
<keyword evidence="4" id="KW-0496">Mitochondrion</keyword>
<evidence type="ECO:0000313" key="8">
    <source>
        <dbReference type="EMBL" id="KAG5672478.1"/>
    </source>
</evidence>
<evidence type="ECO:0000256" key="5">
    <source>
        <dbReference type="ARBA" id="ARBA00023274"/>
    </source>
</evidence>
<keyword evidence="3" id="KW-0689">Ribosomal protein</keyword>
<dbReference type="EMBL" id="JADBJN010000003">
    <property type="protein sequence ID" value="KAG5672478.1"/>
    <property type="molecule type" value="Genomic_DNA"/>
</dbReference>
<evidence type="ECO:0000256" key="1">
    <source>
        <dbReference type="ARBA" id="ARBA00004173"/>
    </source>
</evidence>
<organism evidence="8 9">
    <name type="scientific">Polypedilum vanderplanki</name>
    <name type="common">Sleeping chironomid midge</name>
    <dbReference type="NCBI Taxonomy" id="319348"/>
    <lineage>
        <taxon>Eukaryota</taxon>
        <taxon>Metazoa</taxon>
        <taxon>Ecdysozoa</taxon>
        <taxon>Arthropoda</taxon>
        <taxon>Hexapoda</taxon>
        <taxon>Insecta</taxon>
        <taxon>Pterygota</taxon>
        <taxon>Neoptera</taxon>
        <taxon>Endopterygota</taxon>
        <taxon>Diptera</taxon>
        <taxon>Nematocera</taxon>
        <taxon>Chironomoidea</taxon>
        <taxon>Chironomidae</taxon>
        <taxon>Chironominae</taxon>
        <taxon>Polypedilum</taxon>
        <taxon>Polypedilum</taxon>
    </lineage>
</organism>
<dbReference type="GO" id="GO:0005762">
    <property type="term" value="C:mitochondrial large ribosomal subunit"/>
    <property type="evidence" value="ECO:0007669"/>
    <property type="project" value="TreeGrafter"/>
</dbReference>
<keyword evidence="5" id="KW-0687">Ribonucleoprotein</keyword>
<evidence type="ECO:0000256" key="3">
    <source>
        <dbReference type="ARBA" id="ARBA00022980"/>
    </source>
</evidence>
<sequence>MLRRNLNNFLTISTRFYASSNKIKPFRKVKVHKQIESAAISIKAKGFLRSQKEYDPPIDAKEKIETIAKELNVIDLQEKKFEFLNQCAITFNDHSVPNSRIHEMKTVADVIEYYQTPVTCRTPYEDLDRSVPNLHILDNAKRWSPEDGIPTAYPQSSTLVTGLKYRKKYPGHIAKTSWP</sequence>
<dbReference type="PANTHER" id="PTHR31542">
    <property type="entry name" value="39A RIBOSOMAL PROTEIN L50, MITOCHONDRIAL"/>
    <property type="match status" value="1"/>
</dbReference>
<keyword evidence="9" id="KW-1185">Reference proteome</keyword>
<comment type="caution">
    <text evidence="8">The sequence shown here is derived from an EMBL/GenBank/DDBJ whole genome shotgun (WGS) entry which is preliminary data.</text>
</comment>
<name>A0A9J6BT32_POLVA</name>
<reference evidence="8" key="1">
    <citation type="submission" date="2021-03" db="EMBL/GenBank/DDBJ databases">
        <title>Chromosome level genome of the anhydrobiotic midge Polypedilum vanderplanki.</title>
        <authorList>
            <person name="Yoshida Y."/>
            <person name="Kikawada T."/>
            <person name="Gusev O."/>
        </authorList>
    </citation>
    <scope>NUCLEOTIDE SEQUENCE</scope>
    <source>
        <strain evidence="8">NIAS01</strain>
        <tissue evidence="8">Whole body or cell culture</tissue>
    </source>
</reference>
<comment type="subcellular location">
    <subcellularLocation>
        <location evidence="1">Mitochondrion</location>
    </subcellularLocation>
</comment>
<evidence type="ECO:0000256" key="4">
    <source>
        <dbReference type="ARBA" id="ARBA00023128"/>
    </source>
</evidence>
<dbReference type="Proteomes" id="UP001107558">
    <property type="component" value="Chromosome 3"/>
</dbReference>
<evidence type="ECO:0000256" key="2">
    <source>
        <dbReference type="ARBA" id="ARBA00008860"/>
    </source>
</evidence>
<evidence type="ECO:0000256" key="7">
    <source>
        <dbReference type="ARBA" id="ARBA00035398"/>
    </source>
</evidence>
<comment type="similarity">
    <text evidence="2">Belongs to the mitochondrion-specific ribosomal protein mL50 family.</text>
</comment>
<dbReference type="OrthoDB" id="9939609at2759"/>